<feature type="compositionally biased region" description="Basic and acidic residues" evidence="3">
    <location>
        <begin position="1"/>
        <end position="13"/>
    </location>
</feature>
<evidence type="ECO:0000256" key="2">
    <source>
        <dbReference type="ARBA" id="ARBA00023043"/>
    </source>
</evidence>
<keyword evidence="1" id="KW-0677">Repeat</keyword>
<keyword evidence="4" id="KW-0812">Transmembrane</keyword>
<name>A0A6S7LG66_PARCT</name>
<dbReference type="SUPFAM" id="SSF48403">
    <property type="entry name" value="Ankyrin repeat"/>
    <property type="match status" value="1"/>
</dbReference>
<dbReference type="InterPro" id="IPR036770">
    <property type="entry name" value="Ankyrin_rpt-contain_sf"/>
</dbReference>
<dbReference type="InterPro" id="IPR050776">
    <property type="entry name" value="Ank_Repeat/CDKN_Inhibitor"/>
</dbReference>
<keyword evidence="4" id="KW-0472">Membrane</keyword>
<gene>
    <name evidence="5" type="ORF">PACLA_8A036345</name>
</gene>
<dbReference type="OrthoDB" id="60433at2759"/>
<evidence type="ECO:0000313" key="6">
    <source>
        <dbReference type="Proteomes" id="UP001152795"/>
    </source>
</evidence>
<dbReference type="Proteomes" id="UP001152795">
    <property type="component" value="Unassembled WGS sequence"/>
</dbReference>
<keyword evidence="5" id="KW-0675">Receptor</keyword>
<dbReference type="PANTHER" id="PTHR24201:SF16">
    <property type="entry name" value="ANKYRIN-1-LIKE-RELATED"/>
    <property type="match status" value="1"/>
</dbReference>
<dbReference type="SMART" id="SM00248">
    <property type="entry name" value="ANK"/>
    <property type="match status" value="6"/>
</dbReference>
<feature type="transmembrane region" description="Helical" evidence="4">
    <location>
        <begin position="370"/>
        <end position="389"/>
    </location>
</feature>
<comment type="caution">
    <text evidence="5">The sequence shown here is derived from an EMBL/GenBank/DDBJ whole genome shotgun (WGS) entry which is preliminary data.</text>
</comment>
<keyword evidence="2" id="KW-0040">ANK repeat</keyword>
<dbReference type="PROSITE" id="PS50088">
    <property type="entry name" value="ANK_REPEAT"/>
    <property type="match status" value="4"/>
</dbReference>
<sequence>MVYDRSSEAKATEDSQLDTTRGSTAKLKRFEEILVKGKSGSSRHNEPLQAVVENKLHESALSEENSSILERNRALLQYIATLANSNDNQDQFNYEFVQSLLKGGAEINTADQYGQSIFHEVSRSWNVDVAKFLLKHGCDINKQDSFGRTPLHVSAAVNQSQMTEFLLQNKANIDARTFGDEQAAIHYAAKNGAAQSLKVLLGYHADIDTLDANKKTPLQLAAEWTRQETTKILIEEGAASCSPDSSGYTPLCVLIDRMPNLALDALNQLHKRDVISMKDYYHLQHLETSKRNHETKSTRTALETAVATRKFEVVTHPVMQRLISNKWIQYGRLSTIFDLLFHAVFGIMWTTVCIGTPKSGRALYIPLEDHVWRVVLGLIIILLTVYDIGNHAYGK</sequence>
<proteinExistence type="predicted"/>
<evidence type="ECO:0000256" key="3">
    <source>
        <dbReference type="SAM" id="MobiDB-lite"/>
    </source>
</evidence>
<evidence type="ECO:0000256" key="1">
    <source>
        <dbReference type="ARBA" id="ARBA00022737"/>
    </source>
</evidence>
<feature type="region of interest" description="Disordered" evidence="3">
    <location>
        <begin position="1"/>
        <end position="22"/>
    </location>
</feature>
<dbReference type="Gene3D" id="1.25.40.20">
    <property type="entry name" value="Ankyrin repeat-containing domain"/>
    <property type="match status" value="2"/>
</dbReference>
<feature type="transmembrane region" description="Helical" evidence="4">
    <location>
        <begin position="330"/>
        <end position="350"/>
    </location>
</feature>
<organism evidence="5 6">
    <name type="scientific">Paramuricea clavata</name>
    <name type="common">Red gorgonian</name>
    <name type="synonym">Violescent sea-whip</name>
    <dbReference type="NCBI Taxonomy" id="317549"/>
    <lineage>
        <taxon>Eukaryota</taxon>
        <taxon>Metazoa</taxon>
        <taxon>Cnidaria</taxon>
        <taxon>Anthozoa</taxon>
        <taxon>Octocorallia</taxon>
        <taxon>Malacalcyonacea</taxon>
        <taxon>Plexauridae</taxon>
        <taxon>Paramuricea</taxon>
    </lineage>
</organism>
<accession>A0A6S7LG66</accession>
<evidence type="ECO:0000256" key="4">
    <source>
        <dbReference type="SAM" id="Phobius"/>
    </source>
</evidence>
<keyword evidence="6" id="KW-1185">Reference proteome</keyword>
<dbReference type="GO" id="GO:0005634">
    <property type="term" value="C:nucleus"/>
    <property type="evidence" value="ECO:0007669"/>
    <property type="project" value="TreeGrafter"/>
</dbReference>
<dbReference type="AlphaFoldDB" id="A0A6S7LG66"/>
<dbReference type="Pfam" id="PF12796">
    <property type="entry name" value="Ank_2"/>
    <property type="match status" value="2"/>
</dbReference>
<protein>
    <submittedName>
        <fullName evidence="5">Transient receptor potential cation channel subfamily A member 1-like</fullName>
    </submittedName>
</protein>
<evidence type="ECO:0000313" key="5">
    <source>
        <dbReference type="EMBL" id="CAB4031539.1"/>
    </source>
</evidence>
<dbReference type="PANTHER" id="PTHR24201">
    <property type="entry name" value="ANK_REP_REGION DOMAIN-CONTAINING PROTEIN"/>
    <property type="match status" value="1"/>
</dbReference>
<keyword evidence="4" id="KW-1133">Transmembrane helix</keyword>
<dbReference type="EMBL" id="CACRXK020017711">
    <property type="protein sequence ID" value="CAB4031539.1"/>
    <property type="molecule type" value="Genomic_DNA"/>
</dbReference>
<dbReference type="PROSITE" id="PS50297">
    <property type="entry name" value="ANK_REP_REGION"/>
    <property type="match status" value="3"/>
</dbReference>
<dbReference type="InterPro" id="IPR002110">
    <property type="entry name" value="Ankyrin_rpt"/>
</dbReference>
<reference evidence="5" key="1">
    <citation type="submission" date="2020-04" db="EMBL/GenBank/DDBJ databases">
        <authorList>
            <person name="Alioto T."/>
            <person name="Alioto T."/>
            <person name="Gomez Garrido J."/>
        </authorList>
    </citation>
    <scope>NUCLEOTIDE SEQUENCE</scope>
    <source>
        <strain evidence="5">A484AB</strain>
    </source>
</reference>